<dbReference type="PANTHER" id="PTHR12765">
    <property type="entry name" value="RED PROTEIN IK FACTOR CYTOKINE IK"/>
    <property type="match status" value="1"/>
</dbReference>
<feature type="region of interest" description="Disordered" evidence="3">
    <location>
        <begin position="71"/>
        <end position="112"/>
    </location>
</feature>
<reference evidence="5" key="1">
    <citation type="journal article" date="2020" name="Cell">
        <title>Large-Scale Comparative Analyses of Tick Genomes Elucidate Their Genetic Diversity and Vector Capacities.</title>
        <authorList>
            <consortium name="Tick Genome and Microbiome Consortium (TIGMIC)"/>
            <person name="Jia N."/>
            <person name="Wang J."/>
            <person name="Shi W."/>
            <person name="Du L."/>
            <person name="Sun Y."/>
            <person name="Zhan W."/>
            <person name="Jiang J.F."/>
            <person name="Wang Q."/>
            <person name="Zhang B."/>
            <person name="Ji P."/>
            <person name="Bell-Sakyi L."/>
            <person name="Cui X.M."/>
            <person name="Yuan T.T."/>
            <person name="Jiang B.G."/>
            <person name="Yang W.F."/>
            <person name="Lam T.T."/>
            <person name="Chang Q.C."/>
            <person name="Ding S.J."/>
            <person name="Wang X.J."/>
            <person name="Zhu J.G."/>
            <person name="Ruan X.D."/>
            <person name="Zhao L."/>
            <person name="Wei J.T."/>
            <person name="Ye R.Z."/>
            <person name="Que T.C."/>
            <person name="Du C.H."/>
            <person name="Zhou Y.H."/>
            <person name="Cheng J.X."/>
            <person name="Dai P.F."/>
            <person name="Guo W.B."/>
            <person name="Han X.H."/>
            <person name="Huang E.J."/>
            <person name="Li L.F."/>
            <person name="Wei W."/>
            <person name="Gao Y.C."/>
            <person name="Liu J.Z."/>
            <person name="Shao H.Z."/>
            <person name="Wang X."/>
            <person name="Wang C.C."/>
            <person name="Yang T.C."/>
            <person name="Huo Q.B."/>
            <person name="Li W."/>
            <person name="Chen H.Y."/>
            <person name="Chen S.E."/>
            <person name="Zhou L.G."/>
            <person name="Ni X.B."/>
            <person name="Tian J.H."/>
            <person name="Sheng Y."/>
            <person name="Liu T."/>
            <person name="Pan Y.S."/>
            <person name="Xia L.Y."/>
            <person name="Li J."/>
            <person name="Zhao F."/>
            <person name="Cao W.C."/>
        </authorList>
    </citation>
    <scope>NUCLEOTIDE SEQUENCE</scope>
    <source>
        <strain evidence="5">Rmic-2018</strain>
    </source>
</reference>
<dbReference type="InterPro" id="IPR039896">
    <property type="entry name" value="Red-like"/>
</dbReference>
<evidence type="ECO:0000256" key="2">
    <source>
        <dbReference type="ARBA" id="ARBA00023242"/>
    </source>
</evidence>
<feature type="compositionally biased region" description="Low complexity" evidence="3">
    <location>
        <begin position="71"/>
        <end position="81"/>
    </location>
</feature>
<reference evidence="5" key="2">
    <citation type="submission" date="2021-09" db="EMBL/GenBank/DDBJ databases">
        <authorList>
            <person name="Jia N."/>
            <person name="Wang J."/>
            <person name="Shi W."/>
            <person name="Du L."/>
            <person name="Sun Y."/>
            <person name="Zhan W."/>
            <person name="Jiang J."/>
            <person name="Wang Q."/>
            <person name="Zhang B."/>
            <person name="Ji P."/>
            <person name="Sakyi L.B."/>
            <person name="Cui X."/>
            <person name="Yuan T."/>
            <person name="Jiang B."/>
            <person name="Yang W."/>
            <person name="Lam T.T.-Y."/>
            <person name="Chang Q."/>
            <person name="Ding S."/>
            <person name="Wang X."/>
            <person name="Zhu J."/>
            <person name="Ruan X."/>
            <person name="Zhao L."/>
            <person name="Wei J."/>
            <person name="Que T."/>
            <person name="Du C."/>
            <person name="Cheng J."/>
            <person name="Dai P."/>
            <person name="Han X."/>
            <person name="Huang E."/>
            <person name="Gao Y."/>
            <person name="Liu J."/>
            <person name="Shao H."/>
            <person name="Ye R."/>
            <person name="Li L."/>
            <person name="Wei W."/>
            <person name="Wang X."/>
            <person name="Wang C."/>
            <person name="Huo Q."/>
            <person name="Li W."/>
            <person name="Guo W."/>
            <person name="Chen H."/>
            <person name="Chen S."/>
            <person name="Zhou L."/>
            <person name="Zhou L."/>
            <person name="Ni X."/>
            <person name="Tian J."/>
            <person name="Zhou Y."/>
            <person name="Sheng Y."/>
            <person name="Liu T."/>
            <person name="Pan Y."/>
            <person name="Xia L."/>
            <person name="Li J."/>
            <person name="Zhao F."/>
            <person name="Cao W."/>
        </authorList>
    </citation>
    <scope>NUCLEOTIDE SEQUENCE</scope>
    <source>
        <strain evidence="5">Rmic-2018</strain>
        <tissue evidence="5">Larvae</tissue>
    </source>
</reference>
<accession>A0A9J6F3N5</accession>
<evidence type="ECO:0000313" key="5">
    <source>
        <dbReference type="EMBL" id="KAH8040813.1"/>
    </source>
</evidence>
<dbReference type="InterPro" id="IPR012916">
    <property type="entry name" value="RED_N"/>
</dbReference>
<keyword evidence="6" id="KW-1185">Reference proteome</keyword>
<name>A0A9J6F3N5_RHIMP</name>
<comment type="caution">
    <text evidence="5">The sequence shown here is derived from an EMBL/GenBank/DDBJ whole genome shotgun (WGS) entry which is preliminary data.</text>
</comment>
<organism evidence="5 6">
    <name type="scientific">Rhipicephalus microplus</name>
    <name type="common">Cattle tick</name>
    <name type="synonym">Boophilus microplus</name>
    <dbReference type="NCBI Taxonomy" id="6941"/>
    <lineage>
        <taxon>Eukaryota</taxon>
        <taxon>Metazoa</taxon>
        <taxon>Ecdysozoa</taxon>
        <taxon>Arthropoda</taxon>
        <taxon>Chelicerata</taxon>
        <taxon>Arachnida</taxon>
        <taxon>Acari</taxon>
        <taxon>Parasitiformes</taxon>
        <taxon>Ixodida</taxon>
        <taxon>Ixodoidea</taxon>
        <taxon>Ixodidae</taxon>
        <taxon>Rhipicephalinae</taxon>
        <taxon>Rhipicephalus</taxon>
        <taxon>Boophilus</taxon>
    </lineage>
</organism>
<comment type="subcellular location">
    <subcellularLocation>
        <location evidence="1">Nucleus</location>
    </subcellularLocation>
</comment>
<evidence type="ECO:0000256" key="1">
    <source>
        <dbReference type="ARBA" id="ARBA00004123"/>
    </source>
</evidence>
<dbReference type="AlphaFoldDB" id="A0A9J6F3N5"/>
<dbReference type="VEuPathDB" id="VectorBase:LOC119178085"/>
<evidence type="ECO:0000256" key="3">
    <source>
        <dbReference type="SAM" id="MobiDB-lite"/>
    </source>
</evidence>
<dbReference type="GO" id="GO:0005634">
    <property type="term" value="C:nucleus"/>
    <property type="evidence" value="ECO:0007669"/>
    <property type="project" value="UniProtKB-SubCell"/>
</dbReference>
<dbReference type="EMBL" id="JABSTU010000001">
    <property type="protein sequence ID" value="KAH8040813.1"/>
    <property type="molecule type" value="Genomic_DNA"/>
</dbReference>
<protein>
    <recommendedName>
        <fullName evidence="4">RED-like N-terminal domain-containing protein</fullName>
    </recommendedName>
</protein>
<feature type="domain" description="RED-like N-terminal" evidence="4">
    <location>
        <begin position="104"/>
        <end position="173"/>
    </location>
</feature>
<dbReference type="Proteomes" id="UP000821866">
    <property type="component" value="Chromosome 1"/>
</dbReference>
<feature type="compositionally biased region" description="Polar residues" evidence="3">
    <location>
        <begin position="102"/>
        <end position="112"/>
    </location>
</feature>
<proteinExistence type="predicted"/>
<evidence type="ECO:0000259" key="4">
    <source>
        <dbReference type="Pfam" id="PF07808"/>
    </source>
</evidence>
<keyword evidence="2" id="KW-0539">Nucleus</keyword>
<dbReference type="Pfam" id="PF07808">
    <property type="entry name" value="RED_N"/>
    <property type="match status" value="1"/>
</dbReference>
<gene>
    <name evidence="5" type="ORF">HPB51_012983</name>
</gene>
<sequence>MENITFSEARKKVSLFSGRTYADAARRGAGRRLVTVGTQYSFADACTSLPPTKQPQAAPTFHVPEVELHQTPGTTQTTETPLSSDKPPLASEGPPEAMEVTPGSSASKMLTESSQGGTIYRLLFRPRAVERNDLFLPNRMAYVIELDDEYADSDIPTTLIRSKKDCPNLEAIASHLFVVDK</sequence>
<evidence type="ECO:0000313" key="6">
    <source>
        <dbReference type="Proteomes" id="UP000821866"/>
    </source>
</evidence>